<dbReference type="Proteomes" id="UP000499080">
    <property type="component" value="Unassembled WGS sequence"/>
</dbReference>
<gene>
    <name evidence="1" type="ORF">AVEN_161820_1</name>
</gene>
<keyword evidence="2" id="KW-1185">Reference proteome</keyword>
<evidence type="ECO:0000313" key="2">
    <source>
        <dbReference type="Proteomes" id="UP000499080"/>
    </source>
</evidence>
<dbReference type="EMBL" id="BGPR01007263">
    <property type="protein sequence ID" value="GBN25590.1"/>
    <property type="molecule type" value="Genomic_DNA"/>
</dbReference>
<protein>
    <submittedName>
        <fullName evidence="1">Uncharacterized protein</fullName>
    </submittedName>
</protein>
<comment type="caution">
    <text evidence="1">The sequence shown here is derived from an EMBL/GenBank/DDBJ whole genome shotgun (WGS) entry which is preliminary data.</text>
</comment>
<dbReference type="OrthoDB" id="6617942at2759"/>
<sequence length="124" mass="14709">MENIPILRNLAKEIITVRLSKERSKHFHKKHAQSYLTLRCKWITFEDCTCERTKELPRNEHNLLKDQRTTRLLYIGSLDINETKRLQNIADNVDRKAHSLYLNHKQATPDAGHVDYEYEETDCS</sequence>
<dbReference type="AlphaFoldDB" id="A0A4Y2MGQ9"/>
<evidence type="ECO:0000313" key="1">
    <source>
        <dbReference type="EMBL" id="GBN25590.1"/>
    </source>
</evidence>
<proteinExistence type="predicted"/>
<reference evidence="1 2" key="1">
    <citation type="journal article" date="2019" name="Sci. Rep.">
        <title>Orb-weaving spider Araneus ventricosus genome elucidates the spidroin gene catalogue.</title>
        <authorList>
            <person name="Kono N."/>
            <person name="Nakamura H."/>
            <person name="Ohtoshi R."/>
            <person name="Moran D.A.P."/>
            <person name="Shinohara A."/>
            <person name="Yoshida Y."/>
            <person name="Fujiwara M."/>
            <person name="Mori M."/>
            <person name="Tomita M."/>
            <person name="Arakawa K."/>
        </authorList>
    </citation>
    <scope>NUCLEOTIDE SEQUENCE [LARGE SCALE GENOMIC DNA]</scope>
</reference>
<accession>A0A4Y2MGQ9</accession>
<name>A0A4Y2MGQ9_ARAVE</name>
<organism evidence="1 2">
    <name type="scientific">Araneus ventricosus</name>
    <name type="common">Orbweaver spider</name>
    <name type="synonym">Epeira ventricosa</name>
    <dbReference type="NCBI Taxonomy" id="182803"/>
    <lineage>
        <taxon>Eukaryota</taxon>
        <taxon>Metazoa</taxon>
        <taxon>Ecdysozoa</taxon>
        <taxon>Arthropoda</taxon>
        <taxon>Chelicerata</taxon>
        <taxon>Arachnida</taxon>
        <taxon>Araneae</taxon>
        <taxon>Araneomorphae</taxon>
        <taxon>Entelegynae</taxon>
        <taxon>Araneoidea</taxon>
        <taxon>Araneidae</taxon>
        <taxon>Araneus</taxon>
    </lineage>
</organism>